<evidence type="ECO:0000313" key="9">
    <source>
        <dbReference type="Proteomes" id="UP000261660"/>
    </source>
</evidence>
<feature type="transmembrane region" description="Helical" evidence="7">
    <location>
        <begin position="101"/>
        <end position="120"/>
    </location>
</feature>
<evidence type="ECO:0000256" key="7">
    <source>
        <dbReference type="SAM" id="Phobius"/>
    </source>
</evidence>
<evidence type="ECO:0000313" key="8">
    <source>
        <dbReference type="Ensembl" id="ENSLBEP00000024519.1"/>
    </source>
</evidence>
<accession>A0A3Q3FYP7</accession>
<evidence type="ECO:0000256" key="3">
    <source>
        <dbReference type="ARBA" id="ARBA00022692"/>
    </source>
</evidence>
<keyword evidence="4 7" id="KW-1133">Transmembrane helix</keyword>
<feature type="region of interest" description="Disordered" evidence="6">
    <location>
        <begin position="32"/>
        <end position="54"/>
    </location>
</feature>
<evidence type="ECO:0000256" key="2">
    <source>
        <dbReference type="ARBA" id="ARBA00007363"/>
    </source>
</evidence>
<keyword evidence="9" id="KW-1185">Reference proteome</keyword>
<organism evidence="8 9">
    <name type="scientific">Labrus bergylta</name>
    <name type="common">ballan wrasse</name>
    <dbReference type="NCBI Taxonomy" id="56723"/>
    <lineage>
        <taxon>Eukaryota</taxon>
        <taxon>Metazoa</taxon>
        <taxon>Chordata</taxon>
        <taxon>Craniata</taxon>
        <taxon>Vertebrata</taxon>
        <taxon>Euteleostomi</taxon>
        <taxon>Actinopterygii</taxon>
        <taxon>Neopterygii</taxon>
        <taxon>Teleostei</taxon>
        <taxon>Neoteleostei</taxon>
        <taxon>Acanthomorphata</taxon>
        <taxon>Eupercaria</taxon>
        <taxon>Labriformes</taxon>
        <taxon>Labridae</taxon>
        <taxon>Labrus</taxon>
    </lineage>
</organism>
<feature type="transmembrane region" description="Helical" evidence="7">
    <location>
        <begin position="177"/>
        <end position="197"/>
    </location>
</feature>
<dbReference type="PANTHER" id="PTHR13674">
    <property type="entry name" value="GROWTH AND TRANSFORMATION-DEPENDENT PROTEIN"/>
    <property type="match status" value="1"/>
</dbReference>
<dbReference type="GO" id="GO:0071456">
    <property type="term" value="P:cellular response to hypoxia"/>
    <property type="evidence" value="ECO:0007669"/>
    <property type="project" value="TreeGrafter"/>
</dbReference>
<evidence type="ECO:0000256" key="1">
    <source>
        <dbReference type="ARBA" id="ARBA00004167"/>
    </source>
</evidence>
<dbReference type="Proteomes" id="UP000261660">
    <property type="component" value="Unplaced"/>
</dbReference>
<dbReference type="GO" id="GO:0016020">
    <property type="term" value="C:membrane"/>
    <property type="evidence" value="ECO:0007669"/>
    <property type="project" value="UniProtKB-SubCell"/>
</dbReference>
<dbReference type="PANTHER" id="PTHR13674:SF2">
    <property type="entry name" value="PROTEIN FAM162A"/>
    <property type="match status" value="1"/>
</dbReference>
<dbReference type="Ensembl" id="ENSLBET00000025783.1">
    <property type="protein sequence ID" value="ENSLBEP00000024519.1"/>
    <property type="gene ID" value="ENSLBEG00000018775.1"/>
</dbReference>
<keyword evidence="3 7" id="KW-0812">Transmembrane</keyword>
<protein>
    <submittedName>
        <fullName evidence="8">Family with sequence similarity 162 member A</fullName>
    </submittedName>
</protein>
<comment type="subcellular location">
    <subcellularLocation>
        <location evidence="1">Membrane</location>
        <topology evidence="1">Single-pass membrane protein</topology>
    </subcellularLocation>
</comment>
<dbReference type="GeneTree" id="ENSGT00640000091497"/>
<dbReference type="GO" id="GO:0090200">
    <property type="term" value="P:positive regulation of release of cytochrome c from mitochondria"/>
    <property type="evidence" value="ECO:0007669"/>
    <property type="project" value="TreeGrafter"/>
</dbReference>
<dbReference type="InterPro" id="IPR009432">
    <property type="entry name" value="DUF1075"/>
</dbReference>
<dbReference type="Pfam" id="PF06388">
    <property type="entry name" value="DUF1075"/>
    <property type="match status" value="1"/>
</dbReference>
<evidence type="ECO:0000256" key="4">
    <source>
        <dbReference type="ARBA" id="ARBA00022989"/>
    </source>
</evidence>
<dbReference type="STRING" id="56723.ENSLBEP00000006985"/>
<sequence>MNFVGSRLSIGNFVGQRCRRVTETWSLRGMCNKPQETKAEPPPAAPAHASRAGFRVPGYRPSKLDRKMLVWSGRFKSADQIPELVSFEMIDAARNKARVKICYMMMGTTIAACLMMVFLGKRVSDNRRLRCVCFSTVTMYQRVYFEARFICQLCMLSLIQSSRLLSLFCMARSPWCLTLHTLSSEFILVYFSLRAILFNNYLLRDYLSEIDL</sequence>
<reference evidence="8" key="1">
    <citation type="submission" date="2025-05" db="UniProtKB">
        <authorList>
            <consortium name="Ensembl"/>
        </authorList>
    </citation>
    <scope>IDENTIFICATION</scope>
</reference>
<dbReference type="AlphaFoldDB" id="A0A3Q3FYP7"/>
<evidence type="ECO:0000256" key="5">
    <source>
        <dbReference type="ARBA" id="ARBA00023136"/>
    </source>
</evidence>
<dbReference type="GO" id="GO:0005739">
    <property type="term" value="C:mitochondrion"/>
    <property type="evidence" value="ECO:0007669"/>
    <property type="project" value="TreeGrafter"/>
</dbReference>
<keyword evidence="5 7" id="KW-0472">Membrane</keyword>
<name>A0A3Q3FYP7_9LABR</name>
<comment type="similarity">
    <text evidence="2">Belongs to the UPF0389 family.</text>
</comment>
<dbReference type="Ensembl" id="ENSLBET00000007338.1">
    <property type="protein sequence ID" value="ENSLBEP00000006985.1"/>
    <property type="gene ID" value="ENSLBEG00000005403.1"/>
</dbReference>
<proteinExistence type="inferred from homology"/>
<dbReference type="GO" id="GO:0051402">
    <property type="term" value="P:neuron apoptotic process"/>
    <property type="evidence" value="ECO:0007669"/>
    <property type="project" value="TreeGrafter"/>
</dbReference>
<evidence type="ECO:0000256" key="6">
    <source>
        <dbReference type="SAM" id="MobiDB-lite"/>
    </source>
</evidence>